<accession>A0A561D7W9</accession>
<name>A0A561D7W9_9BACI</name>
<proteinExistence type="predicted"/>
<reference evidence="1 2" key="1">
    <citation type="submission" date="2019-06" db="EMBL/GenBank/DDBJ databases">
        <title>Sorghum-associated microbial communities from plants grown in Nebraska, USA.</title>
        <authorList>
            <person name="Schachtman D."/>
        </authorList>
    </citation>
    <scope>NUCLEOTIDE SEQUENCE [LARGE SCALE GENOMIC DNA]</scope>
    <source>
        <strain evidence="1 2">2482</strain>
    </source>
</reference>
<keyword evidence="2" id="KW-1185">Reference proteome</keyword>
<evidence type="ECO:0000313" key="1">
    <source>
        <dbReference type="EMBL" id="TWD99545.1"/>
    </source>
</evidence>
<gene>
    <name evidence="1" type="ORF">FB550_107181</name>
</gene>
<dbReference type="Proteomes" id="UP000319671">
    <property type="component" value="Unassembled WGS sequence"/>
</dbReference>
<evidence type="ECO:0000313" key="2">
    <source>
        <dbReference type="Proteomes" id="UP000319671"/>
    </source>
</evidence>
<protein>
    <submittedName>
        <fullName evidence="1">Uncharacterized protein</fullName>
    </submittedName>
</protein>
<dbReference type="EMBL" id="VIVN01000007">
    <property type="protein sequence ID" value="TWD99545.1"/>
    <property type="molecule type" value="Genomic_DNA"/>
</dbReference>
<comment type="caution">
    <text evidence="1">The sequence shown here is derived from an EMBL/GenBank/DDBJ whole genome shotgun (WGS) entry which is preliminary data.</text>
</comment>
<sequence length="39" mass="4612">MDKSFAVNSYKKMTSRPIVLLEPIQSDKYYFQNIDGEVR</sequence>
<dbReference type="AlphaFoldDB" id="A0A561D7W9"/>
<organism evidence="1 2">
    <name type="scientific">Neobacillus bataviensis</name>
    <dbReference type="NCBI Taxonomy" id="220685"/>
    <lineage>
        <taxon>Bacteria</taxon>
        <taxon>Bacillati</taxon>
        <taxon>Bacillota</taxon>
        <taxon>Bacilli</taxon>
        <taxon>Bacillales</taxon>
        <taxon>Bacillaceae</taxon>
        <taxon>Neobacillus</taxon>
    </lineage>
</organism>